<feature type="domain" description="Carrier" evidence="4">
    <location>
        <begin position="70"/>
        <end position="146"/>
    </location>
</feature>
<evidence type="ECO:0000256" key="1">
    <source>
        <dbReference type="ARBA" id="ARBA00022598"/>
    </source>
</evidence>
<proteinExistence type="inferred from homology"/>
<evidence type="ECO:0000256" key="3">
    <source>
        <dbReference type="SAM" id="Phobius"/>
    </source>
</evidence>
<dbReference type="Gene3D" id="3.30.300.30">
    <property type="match status" value="1"/>
</dbReference>
<dbReference type="AlphaFoldDB" id="A0A5N6Z0B5"/>
<organism evidence="5 6">
    <name type="scientific">Aspergillus coremiiformis</name>
    <dbReference type="NCBI Taxonomy" id="138285"/>
    <lineage>
        <taxon>Eukaryota</taxon>
        <taxon>Fungi</taxon>
        <taxon>Dikarya</taxon>
        <taxon>Ascomycota</taxon>
        <taxon>Pezizomycotina</taxon>
        <taxon>Eurotiomycetes</taxon>
        <taxon>Eurotiomycetidae</taxon>
        <taxon>Eurotiales</taxon>
        <taxon>Aspergillaceae</taxon>
        <taxon>Aspergillus</taxon>
        <taxon>Aspergillus subgen. Circumdati</taxon>
    </lineage>
</organism>
<dbReference type="GO" id="GO:0005737">
    <property type="term" value="C:cytoplasm"/>
    <property type="evidence" value="ECO:0007669"/>
    <property type="project" value="TreeGrafter"/>
</dbReference>
<accession>A0A5N6Z0B5</accession>
<dbReference type="GO" id="GO:0016874">
    <property type="term" value="F:ligase activity"/>
    <property type="evidence" value="ECO:0007669"/>
    <property type="project" value="UniProtKB-KW"/>
</dbReference>
<dbReference type="PANTHER" id="PTHR45527">
    <property type="entry name" value="NONRIBOSOMAL PEPTIDE SYNTHETASE"/>
    <property type="match status" value="1"/>
</dbReference>
<protein>
    <recommendedName>
        <fullName evidence="4">Carrier domain-containing protein</fullName>
    </recommendedName>
</protein>
<dbReference type="PANTHER" id="PTHR45527:SF1">
    <property type="entry name" value="FATTY ACID SYNTHASE"/>
    <property type="match status" value="1"/>
</dbReference>
<dbReference type="Gene3D" id="1.10.1200.10">
    <property type="entry name" value="ACP-like"/>
    <property type="match status" value="1"/>
</dbReference>
<dbReference type="EMBL" id="ML739186">
    <property type="protein sequence ID" value="KAE8351114.1"/>
    <property type="molecule type" value="Genomic_DNA"/>
</dbReference>
<dbReference type="InterPro" id="IPR045851">
    <property type="entry name" value="AMP-bd_C_sf"/>
</dbReference>
<evidence type="ECO:0000256" key="2">
    <source>
        <dbReference type="ARBA" id="ARBA00029454"/>
    </source>
</evidence>
<keyword evidence="6" id="KW-1185">Reference proteome</keyword>
<keyword evidence="3" id="KW-1133">Transmembrane helix</keyword>
<dbReference type="GO" id="GO:0031177">
    <property type="term" value="F:phosphopantetheine binding"/>
    <property type="evidence" value="ECO:0007669"/>
    <property type="project" value="TreeGrafter"/>
</dbReference>
<dbReference type="Proteomes" id="UP000327118">
    <property type="component" value="Unassembled WGS sequence"/>
</dbReference>
<sequence length="178" mass="19447">MNGTQVVARHLTAHLCTVLTPYMVPSLLILLLYLPLTPSGKTDQRFLQQEASKLSAEVLASYSTSSAEREPSTEAQRALRQIFADALAVQANTIGIDQSFLDIGGDSLFAMRVFASCRKHDLGIAMTDLLEHKSIAMLSAQLDTQKSLTWQDMTSSGTEGKSNRCYARSCAGDTMRDI</sequence>
<dbReference type="InterPro" id="IPR036736">
    <property type="entry name" value="ACP-like_sf"/>
</dbReference>
<keyword evidence="3" id="KW-0472">Membrane</keyword>
<dbReference type="PROSITE" id="PS50075">
    <property type="entry name" value="CARRIER"/>
    <property type="match status" value="1"/>
</dbReference>
<dbReference type="Pfam" id="PF00550">
    <property type="entry name" value="PP-binding"/>
    <property type="match status" value="1"/>
</dbReference>
<dbReference type="GO" id="GO:0043041">
    <property type="term" value="P:amino acid activation for nonribosomal peptide biosynthetic process"/>
    <property type="evidence" value="ECO:0007669"/>
    <property type="project" value="TreeGrafter"/>
</dbReference>
<evidence type="ECO:0000313" key="5">
    <source>
        <dbReference type="EMBL" id="KAE8351114.1"/>
    </source>
</evidence>
<reference evidence="6" key="1">
    <citation type="submission" date="2019-04" db="EMBL/GenBank/DDBJ databases">
        <title>Friends and foes A comparative genomics studyof 23 Aspergillus species from section Flavi.</title>
        <authorList>
            <consortium name="DOE Joint Genome Institute"/>
            <person name="Kjaerbolling I."/>
            <person name="Vesth T."/>
            <person name="Frisvad J.C."/>
            <person name="Nybo J.L."/>
            <person name="Theobald S."/>
            <person name="Kildgaard S."/>
            <person name="Isbrandt T."/>
            <person name="Kuo A."/>
            <person name="Sato A."/>
            <person name="Lyhne E.K."/>
            <person name="Kogle M.E."/>
            <person name="Wiebenga A."/>
            <person name="Kun R.S."/>
            <person name="Lubbers R.J."/>
            <person name="Makela M.R."/>
            <person name="Barry K."/>
            <person name="Chovatia M."/>
            <person name="Clum A."/>
            <person name="Daum C."/>
            <person name="Haridas S."/>
            <person name="He G."/>
            <person name="LaButti K."/>
            <person name="Lipzen A."/>
            <person name="Mondo S."/>
            <person name="Riley R."/>
            <person name="Salamov A."/>
            <person name="Simmons B.A."/>
            <person name="Magnuson J.K."/>
            <person name="Henrissat B."/>
            <person name="Mortensen U.H."/>
            <person name="Larsen T.O."/>
            <person name="Devries R.P."/>
            <person name="Grigoriev I.V."/>
            <person name="Machida M."/>
            <person name="Baker S.E."/>
            <person name="Andersen M.R."/>
        </authorList>
    </citation>
    <scope>NUCLEOTIDE SEQUENCE [LARGE SCALE GENOMIC DNA]</scope>
    <source>
        <strain evidence="6">CBS 553.77</strain>
    </source>
</reference>
<evidence type="ECO:0000259" key="4">
    <source>
        <dbReference type="PROSITE" id="PS50075"/>
    </source>
</evidence>
<dbReference type="SUPFAM" id="SSF56801">
    <property type="entry name" value="Acetyl-CoA synthetase-like"/>
    <property type="match status" value="1"/>
</dbReference>
<keyword evidence="1" id="KW-0436">Ligase</keyword>
<comment type="similarity">
    <text evidence="2">Belongs to the NRP synthetase family.</text>
</comment>
<gene>
    <name evidence="5" type="ORF">BDV28DRAFT_137786</name>
</gene>
<feature type="transmembrane region" description="Helical" evidence="3">
    <location>
        <begin position="12"/>
        <end position="36"/>
    </location>
</feature>
<evidence type="ECO:0000313" key="6">
    <source>
        <dbReference type="Proteomes" id="UP000327118"/>
    </source>
</evidence>
<dbReference type="SUPFAM" id="SSF47336">
    <property type="entry name" value="ACP-like"/>
    <property type="match status" value="1"/>
</dbReference>
<keyword evidence="3" id="KW-0812">Transmembrane</keyword>
<dbReference type="OrthoDB" id="416786at2759"/>
<dbReference type="InterPro" id="IPR009081">
    <property type="entry name" value="PP-bd_ACP"/>
</dbReference>
<dbReference type="GO" id="GO:0044550">
    <property type="term" value="P:secondary metabolite biosynthetic process"/>
    <property type="evidence" value="ECO:0007669"/>
    <property type="project" value="TreeGrafter"/>
</dbReference>
<name>A0A5N6Z0B5_9EURO</name>